<gene>
    <name evidence="1" type="ORF">SAMN04488509_102555</name>
</gene>
<accession>A0A1G6UYJ8</accession>
<dbReference type="STRING" id="265719.SAMN04488509_102555"/>
<evidence type="ECO:0000313" key="2">
    <source>
        <dbReference type="Proteomes" id="UP000199603"/>
    </source>
</evidence>
<dbReference type="AlphaFoldDB" id="A0A1G6UYJ8"/>
<keyword evidence="2" id="KW-1185">Reference proteome</keyword>
<proteinExistence type="predicted"/>
<organism evidence="1 2">
    <name type="scientific">Aquimonas voraii</name>
    <dbReference type="NCBI Taxonomy" id="265719"/>
    <lineage>
        <taxon>Bacteria</taxon>
        <taxon>Pseudomonadati</taxon>
        <taxon>Pseudomonadota</taxon>
        <taxon>Gammaproteobacteria</taxon>
        <taxon>Lysobacterales</taxon>
        <taxon>Lysobacteraceae</taxon>
        <taxon>Aquimonas</taxon>
    </lineage>
</organism>
<dbReference type="OrthoDB" id="8913322at2"/>
<protein>
    <submittedName>
        <fullName evidence="1">Uncharacterized protein</fullName>
    </submittedName>
</protein>
<reference evidence="1 2" key="1">
    <citation type="submission" date="2016-10" db="EMBL/GenBank/DDBJ databases">
        <authorList>
            <person name="de Groot N.N."/>
        </authorList>
    </citation>
    <scope>NUCLEOTIDE SEQUENCE [LARGE SCALE GENOMIC DNA]</scope>
    <source>
        <strain evidence="1 2">DSM 16957</strain>
    </source>
</reference>
<sequence length="136" mass="14997">MSSISKSEVTKELFAWADRHLSQPIPPATAAFHINLYEGEESVHVQIIGTESFTSGENPETDYWPGAETFTTGEDVFEIPFAVAGSDWKEWLKTGTEMINSYIANGAQSRVLRCAKGVGLGFVDGDMYVLWQQSDA</sequence>
<evidence type="ECO:0000313" key="1">
    <source>
        <dbReference type="EMBL" id="SDD46344.1"/>
    </source>
</evidence>
<name>A0A1G6UYJ8_9GAMM</name>
<dbReference type="Proteomes" id="UP000199603">
    <property type="component" value="Unassembled WGS sequence"/>
</dbReference>
<dbReference type="EMBL" id="FNAG01000002">
    <property type="protein sequence ID" value="SDD46344.1"/>
    <property type="molecule type" value="Genomic_DNA"/>
</dbReference>
<dbReference type="RefSeq" id="WP_143006591.1">
    <property type="nucleotide sequence ID" value="NZ_FNAG01000002.1"/>
</dbReference>